<dbReference type="Pfam" id="PF08305">
    <property type="entry name" value="NPCBM"/>
    <property type="match status" value="1"/>
</dbReference>
<protein>
    <recommendedName>
        <fullName evidence="1">Glycosyl hydrolase family 98 putative carbohydrate-binding module domain-containing protein</fullName>
    </recommendedName>
</protein>
<proteinExistence type="predicted"/>
<dbReference type="EMBL" id="PFJK01000302">
    <property type="protein sequence ID" value="PIX76601.1"/>
    <property type="molecule type" value="Genomic_DNA"/>
</dbReference>
<sequence length="160" mass="17878">MSASCSGVRAASLLPSLLIIQNYCLDERREPVPLKLKLTEGNKTKQVIFSKGMGTGCHKEYSIVYEIPPETYDCFRCAVGLHSTLGIGGRIQVEVRFCGKTIFENIFDDKFQATYIKVSIFSGGPLELIVRDKTNNWMNPKNNIVWGESVLLKKPMSLKG</sequence>
<dbReference type="SUPFAM" id="SSF49785">
    <property type="entry name" value="Galactose-binding domain-like"/>
    <property type="match status" value="1"/>
</dbReference>
<evidence type="ECO:0000259" key="1">
    <source>
        <dbReference type="Pfam" id="PF08305"/>
    </source>
</evidence>
<gene>
    <name evidence="2" type="ORF">COZ37_07035</name>
</gene>
<dbReference type="InterPro" id="IPR038637">
    <property type="entry name" value="NPCBM_sf"/>
</dbReference>
<reference evidence="3" key="1">
    <citation type="submission" date="2017-09" db="EMBL/GenBank/DDBJ databases">
        <title>Depth-based differentiation of microbial function through sediment-hosted aquifers and enrichment of novel symbionts in the deep terrestrial subsurface.</title>
        <authorList>
            <person name="Probst A.J."/>
            <person name="Ladd B."/>
            <person name="Jarett J.K."/>
            <person name="Geller-Mcgrath D.E."/>
            <person name="Sieber C.M.K."/>
            <person name="Emerson J.B."/>
            <person name="Anantharaman K."/>
            <person name="Thomas B.C."/>
            <person name="Malmstrom R."/>
            <person name="Stieglmeier M."/>
            <person name="Klingl A."/>
            <person name="Woyke T."/>
            <person name="Ryan C.M."/>
            <person name="Banfield J.F."/>
        </authorList>
    </citation>
    <scope>NUCLEOTIDE SEQUENCE [LARGE SCALE GENOMIC DNA]</scope>
</reference>
<name>A0A2M7M1N3_9BACT</name>
<comment type="caution">
    <text evidence="2">The sequence shown here is derived from an EMBL/GenBank/DDBJ whole genome shotgun (WGS) entry which is preliminary data.</text>
</comment>
<dbReference type="AlphaFoldDB" id="A0A2M7M1N3"/>
<dbReference type="Proteomes" id="UP000229703">
    <property type="component" value="Unassembled WGS sequence"/>
</dbReference>
<dbReference type="InterPro" id="IPR013222">
    <property type="entry name" value="Glyco_hyd_98_carb-bd"/>
</dbReference>
<feature type="domain" description="Glycosyl hydrolase family 98 putative carbohydrate-binding module" evidence="1">
    <location>
        <begin position="45"/>
        <end position="150"/>
    </location>
</feature>
<accession>A0A2M7M1N3</accession>
<dbReference type="InterPro" id="IPR008979">
    <property type="entry name" value="Galactose-bd-like_sf"/>
</dbReference>
<evidence type="ECO:0000313" key="2">
    <source>
        <dbReference type="EMBL" id="PIX76601.1"/>
    </source>
</evidence>
<evidence type="ECO:0000313" key="3">
    <source>
        <dbReference type="Proteomes" id="UP000229703"/>
    </source>
</evidence>
<organism evidence="2 3">
    <name type="scientific">bacterium (Candidatus Ratteibacteria) CG_4_10_14_3_um_filter_41_18</name>
    <dbReference type="NCBI Taxonomy" id="2014287"/>
    <lineage>
        <taxon>Bacteria</taxon>
        <taxon>Candidatus Ratteibacteria</taxon>
    </lineage>
</organism>
<dbReference type="Gene3D" id="2.60.120.1060">
    <property type="entry name" value="NPCBM/NEW2 domain"/>
    <property type="match status" value="1"/>
</dbReference>